<sequence length="245" mass="27326">MSQYAEVLAAQRTLEENVTRKMTELEAQIRAAGPAKTNTVAKIADEFRVFRELIFSMFGLLRSQLNECARQIDGIETRHRRKALIFQGLVEVEKEDSKALILEVINTKLSLKNVSASSIKVCHRLGAPSNEHHRPILVKFASMDVKALVWRAKTGLKGSKISVREFLTRTRQSVFGKAREHFGMRACWTQEGVICVKASDGVRHKITSMEELKPLISKYPKVAAPNPATSGRGTDAAGHLKTSRT</sequence>
<keyword evidence="3" id="KW-1185">Reference proteome</keyword>
<comment type="caution">
    <text evidence="2">The sequence shown here is derived from an EMBL/GenBank/DDBJ whole genome shotgun (WGS) entry which is preliminary data.</text>
</comment>
<proteinExistence type="predicted"/>
<evidence type="ECO:0000256" key="1">
    <source>
        <dbReference type="SAM" id="MobiDB-lite"/>
    </source>
</evidence>
<organism evidence="2 3">
    <name type="scientific">Mythimna separata</name>
    <name type="common">Oriental armyworm</name>
    <name type="synonym">Pseudaletia separata</name>
    <dbReference type="NCBI Taxonomy" id="271217"/>
    <lineage>
        <taxon>Eukaryota</taxon>
        <taxon>Metazoa</taxon>
        <taxon>Ecdysozoa</taxon>
        <taxon>Arthropoda</taxon>
        <taxon>Hexapoda</taxon>
        <taxon>Insecta</taxon>
        <taxon>Pterygota</taxon>
        <taxon>Neoptera</taxon>
        <taxon>Endopterygota</taxon>
        <taxon>Lepidoptera</taxon>
        <taxon>Glossata</taxon>
        <taxon>Ditrysia</taxon>
        <taxon>Noctuoidea</taxon>
        <taxon>Noctuidae</taxon>
        <taxon>Noctuinae</taxon>
        <taxon>Hadenini</taxon>
        <taxon>Mythimna</taxon>
    </lineage>
</organism>
<reference evidence="2" key="1">
    <citation type="submission" date="2023-03" db="EMBL/GenBank/DDBJ databases">
        <title>Chromosome-level genomes of two armyworms, Mythimna separata and Mythimna loreyi, provide insights into the biosynthesis and reception of sex pheromones.</title>
        <authorList>
            <person name="Zhao H."/>
        </authorList>
    </citation>
    <scope>NUCLEOTIDE SEQUENCE</scope>
    <source>
        <strain evidence="2">BeijingLab</strain>
        <tissue evidence="2">Pupa</tissue>
    </source>
</reference>
<protein>
    <submittedName>
        <fullName evidence="2">Uncharacterized protein</fullName>
    </submittedName>
</protein>
<name>A0AAD7YF30_MYTSE</name>
<gene>
    <name evidence="2" type="ORF">PYW07_013645</name>
</gene>
<dbReference type="AlphaFoldDB" id="A0AAD7YF30"/>
<evidence type="ECO:0000313" key="2">
    <source>
        <dbReference type="EMBL" id="KAJ8713275.1"/>
    </source>
</evidence>
<feature type="region of interest" description="Disordered" evidence="1">
    <location>
        <begin position="223"/>
        <end position="245"/>
    </location>
</feature>
<accession>A0AAD7YF30</accession>
<dbReference type="Proteomes" id="UP001231518">
    <property type="component" value="Chromosome 4"/>
</dbReference>
<dbReference type="EMBL" id="JARGEI010000020">
    <property type="protein sequence ID" value="KAJ8713275.1"/>
    <property type="molecule type" value="Genomic_DNA"/>
</dbReference>
<evidence type="ECO:0000313" key="3">
    <source>
        <dbReference type="Proteomes" id="UP001231518"/>
    </source>
</evidence>
<dbReference type="Gene3D" id="3.30.70.1820">
    <property type="entry name" value="L1 transposable element, RRM domain"/>
    <property type="match status" value="1"/>
</dbReference>